<proteinExistence type="predicted"/>
<keyword evidence="2" id="KW-1185">Reference proteome</keyword>
<dbReference type="AlphaFoldDB" id="A0A1H1WPF0"/>
<dbReference type="OrthoDB" id="7565870at2"/>
<evidence type="ECO:0000313" key="2">
    <source>
        <dbReference type="Proteomes" id="UP000198751"/>
    </source>
</evidence>
<reference evidence="2" key="1">
    <citation type="submission" date="2016-10" db="EMBL/GenBank/DDBJ databases">
        <authorList>
            <person name="Varghese N."/>
            <person name="Submissions S."/>
        </authorList>
    </citation>
    <scope>NUCLEOTIDE SEQUENCE [LARGE SCALE GENOMIC DNA]</scope>
    <source>
        <strain evidence="2">IMMIB L-1606</strain>
    </source>
</reference>
<protein>
    <submittedName>
        <fullName evidence="1">Uncharacterized protein</fullName>
    </submittedName>
</protein>
<accession>A0A1H1WPF0</accession>
<dbReference type="Proteomes" id="UP000198751">
    <property type="component" value="Chromosome I"/>
</dbReference>
<gene>
    <name evidence="1" type="ORF">SAMN04489743_1383</name>
</gene>
<organism evidence="1 2">
    <name type="scientific">Pseudarthrobacter equi</name>
    <dbReference type="NCBI Taxonomy" id="728066"/>
    <lineage>
        <taxon>Bacteria</taxon>
        <taxon>Bacillati</taxon>
        <taxon>Actinomycetota</taxon>
        <taxon>Actinomycetes</taxon>
        <taxon>Micrococcales</taxon>
        <taxon>Micrococcaceae</taxon>
        <taxon>Pseudarthrobacter</taxon>
    </lineage>
</organism>
<dbReference type="EMBL" id="LT629779">
    <property type="protein sequence ID" value="SDS98511.1"/>
    <property type="molecule type" value="Genomic_DNA"/>
</dbReference>
<sequence>MTGPYTRGDSYSSEASRKQIRLALEKYGATDITFGQRGTMGALAFKGDGRQFRIVMPLLQSEGPMAVRGDIADSRLHEANAKVLERLNRKSWHALASAIDAKLGAASAGIASLESEFLAHVVLPGNQTVLDELEPLIDSAYRSGQRPSFGYPALP</sequence>
<evidence type="ECO:0000313" key="1">
    <source>
        <dbReference type="EMBL" id="SDS98511.1"/>
    </source>
</evidence>
<name>A0A1H1WPF0_9MICC</name>
<dbReference type="RefSeq" id="WP_056078493.1">
    <property type="nucleotide sequence ID" value="NZ_CAUQLD010000019.1"/>
</dbReference>